<sequence length="706" mass="78397">MAIFKVLAYLSLIVVTLTPFFRRLALSGVGEYIGLLSDAGVGLLLLALLLWAPRPVRILLALLWAAFMIGANELAAAMNRLPTWQDLHYLTNADFVQKSASGFNFSAPGLVWPLAVTALLVALLPLARPRLRYSLPLLVVGVAILGLHTRLSLARDDLAVIPRHNALHWFVIDTFFAPPPLTAEELANFRLPPEYDRADFDGVPLIPTGKAKNVLIITLEGIPGLYHPEIRQAMGVGNYDKVTMTRLAESTPGAMLIPDFTVHSHQTIRGLYALLCGDFSKQSWSTAKAVELFGNPRRAEQCLPAQLAAQGWENHYLQGAGLAFMGKDRFMPLIGFHEVHGSEWFTEPNPYPFEWGAIDAVLFRGARAYIADLRKKEKPWMLTLLTVGTHQPYAVPDEIVANYPDRRAATVDQLDQALGQFIEDLRADGVLEDTLVVIAADESHGAEIGDWTSSWGMGMVLAPEGETLPRLKPGGYGLVDTEISILDYLGLPVPEEVVGRSFFRDYTSPREMIAFTASKRRRHTADNLRYECSDDGRCRVGKADSLLGPPPADFTRDEQGRRNPVFLIAGALDRKLLPKEGARVLNFADGEIRPLPEKIRSEWSDTLVGAQGLDFPANSRVHVTIRVKMLQAPPEGVQLKLILKMWEHTIHSIPLPEFPVLRAQEEGTVEFSFDNPEERRSFSFHLLGEGKDAVVQMEEFRVSVEI</sequence>
<feature type="transmembrane region" description="Helical" evidence="6">
    <location>
        <begin position="110"/>
        <end position="127"/>
    </location>
</feature>
<dbReference type="GO" id="GO:0016787">
    <property type="term" value="F:hydrolase activity"/>
    <property type="evidence" value="ECO:0007669"/>
    <property type="project" value="UniProtKB-KW"/>
</dbReference>
<proteinExistence type="predicted"/>
<dbReference type="CDD" id="cd16015">
    <property type="entry name" value="LTA_synthase"/>
    <property type="match status" value="1"/>
</dbReference>
<keyword evidence="4 6" id="KW-1133">Transmembrane helix</keyword>
<evidence type="ECO:0000256" key="1">
    <source>
        <dbReference type="ARBA" id="ARBA00004651"/>
    </source>
</evidence>
<evidence type="ECO:0000259" key="7">
    <source>
        <dbReference type="Pfam" id="PF00884"/>
    </source>
</evidence>
<dbReference type="InterPro" id="IPR050448">
    <property type="entry name" value="OpgB/LTA_synthase_biosynth"/>
</dbReference>
<dbReference type="PANTHER" id="PTHR47371">
    <property type="entry name" value="LIPOTEICHOIC ACID SYNTHASE"/>
    <property type="match status" value="1"/>
</dbReference>
<feature type="transmembrane region" description="Helical" evidence="6">
    <location>
        <begin position="32"/>
        <end position="51"/>
    </location>
</feature>
<protein>
    <submittedName>
        <fullName evidence="8">Sulfatase-like hydrolase/transferase</fullName>
    </submittedName>
</protein>
<accession>A0A550JHC7</accession>
<feature type="transmembrane region" description="Helical" evidence="6">
    <location>
        <begin position="58"/>
        <end position="78"/>
    </location>
</feature>
<dbReference type="InterPro" id="IPR000917">
    <property type="entry name" value="Sulfatase_N"/>
</dbReference>
<dbReference type="SUPFAM" id="SSF53649">
    <property type="entry name" value="Alkaline phosphatase-like"/>
    <property type="match status" value="1"/>
</dbReference>
<evidence type="ECO:0000256" key="6">
    <source>
        <dbReference type="SAM" id="Phobius"/>
    </source>
</evidence>
<name>A0A550JHC7_9BACT</name>
<dbReference type="PANTHER" id="PTHR47371:SF3">
    <property type="entry name" value="PHOSPHOGLYCEROL TRANSFERASE I"/>
    <property type="match status" value="1"/>
</dbReference>
<dbReference type="EMBL" id="VJVV01000003">
    <property type="protein sequence ID" value="TRO82608.1"/>
    <property type="molecule type" value="Genomic_DNA"/>
</dbReference>
<dbReference type="AlphaFoldDB" id="A0A550JHC7"/>
<keyword evidence="2" id="KW-1003">Cell membrane</keyword>
<keyword evidence="3 6" id="KW-0812">Transmembrane</keyword>
<dbReference type="GO" id="GO:0005886">
    <property type="term" value="C:plasma membrane"/>
    <property type="evidence" value="ECO:0007669"/>
    <property type="project" value="UniProtKB-SubCell"/>
</dbReference>
<evidence type="ECO:0000313" key="8">
    <source>
        <dbReference type="EMBL" id="TRO82608.1"/>
    </source>
</evidence>
<organism evidence="8 9">
    <name type="scientific">Trichloromonas acetexigens</name>
    <dbReference type="NCBI Taxonomy" id="38815"/>
    <lineage>
        <taxon>Bacteria</taxon>
        <taxon>Pseudomonadati</taxon>
        <taxon>Thermodesulfobacteriota</taxon>
        <taxon>Desulfuromonadia</taxon>
        <taxon>Desulfuromonadales</taxon>
        <taxon>Trichloromonadaceae</taxon>
        <taxon>Trichloromonas</taxon>
    </lineage>
</organism>
<gene>
    <name evidence="8" type="ORF">FL622_05320</name>
</gene>
<evidence type="ECO:0000256" key="3">
    <source>
        <dbReference type="ARBA" id="ARBA00022692"/>
    </source>
</evidence>
<dbReference type="Proteomes" id="UP000317155">
    <property type="component" value="Unassembled WGS sequence"/>
</dbReference>
<evidence type="ECO:0000256" key="2">
    <source>
        <dbReference type="ARBA" id="ARBA00022475"/>
    </source>
</evidence>
<dbReference type="InterPro" id="IPR017850">
    <property type="entry name" value="Alkaline_phosphatase_core_sf"/>
</dbReference>
<keyword evidence="8" id="KW-0808">Transferase</keyword>
<evidence type="ECO:0000256" key="4">
    <source>
        <dbReference type="ARBA" id="ARBA00022989"/>
    </source>
</evidence>
<dbReference type="RefSeq" id="WP_092056765.1">
    <property type="nucleotide sequence ID" value="NZ_FOJJ01000023.1"/>
</dbReference>
<comment type="subcellular location">
    <subcellularLocation>
        <location evidence="1">Cell membrane</location>
        <topology evidence="1">Multi-pass membrane protein</topology>
    </subcellularLocation>
</comment>
<feature type="domain" description="Sulfatase N-terminal" evidence="7">
    <location>
        <begin position="212"/>
        <end position="448"/>
    </location>
</feature>
<dbReference type="Gene3D" id="3.40.720.10">
    <property type="entry name" value="Alkaline Phosphatase, subunit A"/>
    <property type="match status" value="1"/>
</dbReference>
<dbReference type="Pfam" id="PF00884">
    <property type="entry name" value="Sulfatase"/>
    <property type="match status" value="1"/>
</dbReference>
<comment type="caution">
    <text evidence="8">The sequence shown here is derived from an EMBL/GenBank/DDBJ whole genome shotgun (WGS) entry which is preliminary data.</text>
</comment>
<evidence type="ECO:0000313" key="9">
    <source>
        <dbReference type="Proteomes" id="UP000317155"/>
    </source>
</evidence>
<keyword evidence="8" id="KW-0378">Hydrolase</keyword>
<reference evidence="8 9" key="1">
    <citation type="submission" date="2019-07" db="EMBL/GenBank/DDBJ databases">
        <title>Insights of Desulfuromonas acetexigens electromicrobiology.</title>
        <authorList>
            <person name="Katuri K."/>
            <person name="Sapireddy V."/>
            <person name="Shaw D.R."/>
            <person name="Saikaly P."/>
        </authorList>
    </citation>
    <scope>NUCLEOTIDE SEQUENCE [LARGE SCALE GENOMIC DNA]</scope>
    <source>
        <strain evidence="8 9">2873</strain>
    </source>
</reference>
<keyword evidence="5 6" id="KW-0472">Membrane</keyword>
<feature type="transmembrane region" description="Helical" evidence="6">
    <location>
        <begin position="134"/>
        <end position="153"/>
    </location>
</feature>
<evidence type="ECO:0000256" key="5">
    <source>
        <dbReference type="ARBA" id="ARBA00023136"/>
    </source>
</evidence>
<dbReference type="OrthoDB" id="9760224at2"/>
<dbReference type="GO" id="GO:0016740">
    <property type="term" value="F:transferase activity"/>
    <property type="evidence" value="ECO:0007669"/>
    <property type="project" value="UniProtKB-KW"/>
</dbReference>
<keyword evidence="9" id="KW-1185">Reference proteome</keyword>